<evidence type="ECO:0000313" key="9">
    <source>
        <dbReference type="EMBL" id="PMD32150.1"/>
    </source>
</evidence>
<dbReference type="OrthoDB" id="3055998at2759"/>
<organism evidence="9 10">
    <name type="scientific">Hyaloscypha variabilis (strain UAMH 11265 / GT02V1 / F)</name>
    <name type="common">Meliniomyces variabilis</name>
    <dbReference type="NCBI Taxonomy" id="1149755"/>
    <lineage>
        <taxon>Eukaryota</taxon>
        <taxon>Fungi</taxon>
        <taxon>Dikarya</taxon>
        <taxon>Ascomycota</taxon>
        <taxon>Pezizomycotina</taxon>
        <taxon>Leotiomycetes</taxon>
        <taxon>Helotiales</taxon>
        <taxon>Hyaloscyphaceae</taxon>
        <taxon>Hyaloscypha</taxon>
        <taxon>Hyaloscypha variabilis</taxon>
    </lineage>
</organism>
<dbReference type="InterPro" id="IPR044846">
    <property type="entry name" value="GH10"/>
</dbReference>
<evidence type="ECO:0000256" key="6">
    <source>
        <dbReference type="RuleBase" id="RU361174"/>
    </source>
</evidence>
<evidence type="ECO:0000256" key="5">
    <source>
        <dbReference type="ARBA" id="ARBA00023326"/>
    </source>
</evidence>
<feature type="chain" id="PRO_5014468624" description="Beta-xylanase" evidence="7">
    <location>
        <begin position="20"/>
        <end position="407"/>
    </location>
</feature>
<keyword evidence="5 6" id="KW-0624">Polysaccharide degradation</keyword>
<feature type="signal peptide" evidence="7">
    <location>
        <begin position="1"/>
        <end position="19"/>
    </location>
</feature>
<dbReference type="PANTHER" id="PTHR31490:SF76">
    <property type="entry name" value="ENDO-1,4-BETA-XYLANASE C"/>
    <property type="match status" value="1"/>
</dbReference>
<keyword evidence="7" id="KW-0732">Signal</keyword>
<dbReference type="PANTHER" id="PTHR31490">
    <property type="entry name" value="GLYCOSYL HYDROLASE"/>
    <property type="match status" value="1"/>
</dbReference>
<dbReference type="PRINTS" id="PR00134">
    <property type="entry name" value="GLHYDRLASE10"/>
</dbReference>
<dbReference type="Gene3D" id="3.20.20.80">
    <property type="entry name" value="Glycosidases"/>
    <property type="match status" value="1"/>
</dbReference>
<dbReference type="STRING" id="1149755.A0A2J6R0V7"/>
<dbReference type="EC" id="3.2.1.8" evidence="6"/>
<evidence type="ECO:0000256" key="1">
    <source>
        <dbReference type="ARBA" id="ARBA00007495"/>
    </source>
</evidence>
<name>A0A2J6R0V7_HYAVF</name>
<dbReference type="PROSITE" id="PS51760">
    <property type="entry name" value="GH10_2"/>
    <property type="match status" value="1"/>
</dbReference>
<accession>A0A2J6R0V7</accession>
<evidence type="ECO:0000259" key="8">
    <source>
        <dbReference type="PROSITE" id="PS51760"/>
    </source>
</evidence>
<evidence type="ECO:0000256" key="4">
    <source>
        <dbReference type="ARBA" id="ARBA00023295"/>
    </source>
</evidence>
<proteinExistence type="inferred from homology"/>
<dbReference type="GO" id="GO:0031176">
    <property type="term" value="F:endo-1,4-beta-xylanase activity"/>
    <property type="evidence" value="ECO:0007669"/>
    <property type="project" value="UniProtKB-EC"/>
</dbReference>
<dbReference type="EMBL" id="KZ613960">
    <property type="protein sequence ID" value="PMD32150.1"/>
    <property type="molecule type" value="Genomic_DNA"/>
</dbReference>
<dbReference type="GO" id="GO:0000272">
    <property type="term" value="P:polysaccharide catabolic process"/>
    <property type="evidence" value="ECO:0007669"/>
    <property type="project" value="UniProtKB-KW"/>
</dbReference>
<protein>
    <recommendedName>
        <fullName evidence="6">Beta-xylanase</fullName>
        <ecNumber evidence="6">3.2.1.8</ecNumber>
    </recommendedName>
</protein>
<reference evidence="9 10" key="1">
    <citation type="submission" date="2016-04" db="EMBL/GenBank/DDBJ databases">
        <title>A degradative enzymes factory behind the ericoid mycorrhizal symbiosis.</title>
        <authorList>
            <consortium name="DOE Joint Genome Institute"/>
            <person name="Martino E."/>
            <person name="Morin E."/>
            <person name="Grelet G."/>
            <person name="Kuo A."/>
            <person name="Kohler A."/>
            <person name="Daghino S."/>
            <person name="Barry K."/>
            <person name="Choi C."/>
            <person name="Cichocki N."/>
            <person name="Clum A."/>
            <person name="Copeland A."/>
            <person name="Hainaut M."/>
            <person name="Haridas S."/>
            <person name="Labutti K."/>
            <person name="Lindquist E."/>
            <person name="Lipzen A."/>
            <person name="Khouja H.-R."/>
            <person name="Murat C."/>
            <person name="Ohm R."/>
            <person name="Olson A."/>
            <person name="Spatafora J."/>
            <person name="Veneault-Fourrey C."/>
            <person name="Henrissat B."/>
            <person name="Grigoriev I."/>
            <person name="Martin F."/>
            <person name="Perotto S."/>
        </authorList>
    </citation>
    <scope>NUCLEOTIDE SEQUENCE [LARGE SCALE GENOMIC DNA]</scope>
    <source>
        <strain evidence="9 10">F</strain>
    </source>
</reference>
<dbReference type="SUPFAM" id="SSF51445">
    <property type="entry name" value="(Trans)glycosidases"/>
    <property type="match status" value="1"/>
</dbReference>
<evidence type="ECO:0000256" key="2">
    <source>
        <dbReference type="ARBA" id="ARBA00022801"/>
    </source>
</evidence>
<keyword evidence="4 6" id="KW-0326">Glycosidase</keyword>
<dbReference type="Pfam" id="PF00331">
    <property type="entry name" value="Glyco_hydro_10"/>
    <property type="match status" value="1"/>
</dbReference>
<dbReference type="InterPro" id="IPR017853">
    <property type="entry name" value="GH"/>
</dbReference>
<feature type="domain" description="GH10" evidence="8">
    <location>
        <begin position="57"/>
        <end position="358"/>
    </location>
</feature>
<dbReference type="InterPro" id="IPR001000">
    <property type="entry name" value="GH10_dom"/>
</dbReference>
<keyword evidence="3 6" id="KW-0119">Carbohydrate metabolism</keyword>
<dbReference type="SMART" id="SM00633">
    <property type="entry name" value="Glyco_10"/>
    <property type="match status" value="1"/>
</dbReference>
<comment type="catalytic activity">
    <reaction evidence="6">
        <text>Endohydrolysis of (1-&gt;4)-beta-D-xylosidic linkages in xylans.</text>
        <dbReference type="EC" id="3.2.1.8"/>
    </reaction>
</comment>
<evidence type="ECO:0000256" key="7">
    <source>
        <dbReference type="SAM" id="SignalP"/>
    </source>
</evidence>
<evidence type="ECO:0000256" key="3">
    <source>
        <dbReference type="ARBA" id="ARBA00023277"/>
    </source>
</evidence>
<evidence type="ECO:0000313" key="10">
    <source>
        <dbReference type="Proteomes" id="UP000235786"/>
    </source>
</evidence>
<gene>
    <name evidence="9" type="ORF">L207DRAFT_500572</name>
</gene>
<keyword evidence="10" id="KW-1185">Reference proteome</keyword>
<comment type="similarity">
    <text evidence="1 6">Belongs to the glycosyl hydrolase 10 (cellulase F) family.</text>
</comment>
<sequence>MRHSIISSFLLSPIVLALAAPNVERVRSNRGERHEIFNIDWERELLGRSTPGPLAEQGSEASMDAIFKKLGKLYFGTCADAGSLGQAANAAVIKADFGQVTPENSGKWDTIEASQGKFNFAGLDTLVDWATTNNKYVRGHTTVWYSQLPSWVSAITSKDTLTTVIQNHVTKEIGRYAGKILQWDVVNEMFNEQGGLRTDVFSNLLGEDFVKIAFEAAKAADPAAKLYINDYNTVEKGPTYAKTTGMISYVKKWIAAGIPIDGIGAQTHLMAGEAKNVPASLALLCAAAPQCAITEMDIVNAAPADYVTAVKACVDIPNCVGITVWGVRDPDSWRAASSPLLFNAAYSTKPAYAALVATIGTMTASVSAPVVTTPATVSVASTAKSVSITSKVVPVNGTSTAVVPSAT</sequence>
<keyword evidence="2 6" id="KW-0378">Hydrolase</keyword>
<dbReference type="AlphaFoldDB" id="A0A2J6R0V7"/>
<dbReference type="Proteomes" id="UP000235786">
    <property type="component" value="Unassembled WGS sequence"/>
</dbReference>